<evidence type="ECO:0000313" key="2">
    <source>
        <dbReference type="Proteomes" id="UP001352263"/>
    </source>
</evidence>
<dbReference type="InterPro" id="IPR013078">
    <property type="entry name" value="His_Pase_superF_clade-1"/>
</dbReference>
<dbReference type="RefSeq" id="WP_326508857.1">
    <property type="nucleotide sequence ID" value="NZ_JAWIIV010000026.1"/>
</dbReference>
<gene>
    <name evidence="1" type="ORF">RY831_23750</name>
</gene>
<dbReference type="Proteomes" id="UP001352263">
    <property type="component" value="Unassembled WGS sequence"/>
</dbReference>
<organism evidence="1 2">
    <name type="scientific">Noviherbaspirillum album</name>
    <dbReference type="NCBI Taxonomy" id="3080276"/>
    <lineage>
        <taxon>Bacteria</taxon>
        <taxon>Pseudomonadati</taxon>
        <taxon>Pseudomonadota</taxon>
        <taxon>Betaproteobacteria</taxon>
        <taxon>Burkholderiales</taxon>
        <taxon>Oxalobacteraceae</taxon>
        <taxon>Noviherbaspirillum</taxon>
    </lineage>
</organism>
<reference evidence="1 2" key="1">
    <citation type="submission" date="2023-10" db="EMBL/GenBank/DDBJ databases">
        <title>Noviherbaspirillum sp. CPCC 100848 genome assembly.</title>
        <authorList>
            <person name="Li X.Y."/>
            <person name="Fang X.M."/>
        </authorList>
    </citation>
    <scope>NUCLEOTIDE SEQUENCE [LARGE SCALE GENOMIC DNA]</scope>
    <source>
        <strain evidence="1 2">CPCC 100848</strain>
    </source>
</reference>
<evidence type="ECO:0000313" key="1">
    <source>
        <dbReference type="EMBL" id="MEC4722184.1"/>
    </source>
</evidence>
<dbReference type="Pfam" id="PF00300">
    <property type="entry name" value="His_Phos_1"/>
    <property type="match status" value="1"/>
</dbReference>
<protein>
    <submittedName>
        <fullName evidence="1">Histidine phosphatase family protein</fullName>
    </submittedName>
</protein>
<dbReference type="SMART" id="SM00855">
    <property type="entry name" value="PGAM"/>
    <property type="match status" value="1"/>
</dbReference>
<sequence>MRLYLLRHGKPSIEPGHCYGSTDLAVPIGEQERVIDAILPLLSRLPPGVPIYTSPLRRCRELAAALAGRLMLRKPVIDARLAEMHFGAWEMQPWDRIPRAEVDAWAADLTGYRPGGGERVLDVAARVGAFLADLPPADADGDAAVIVAHAGTMRLLKECVRGGPTRDIGLRAAQSRHDIAYGELLILECRPGSSAG</sequence>
<proteinExistence type="predicted"/>
<keyword evidence="2" id="KW-1185">Reference proteome</keyword>
<dbReference type="EMBL" id="JAWIIV010000026">
    <property type="protein sequence ID" value="MEC4722184.1"/>
    <property type="molecule type" value="Genomic_DNA"/>
</dbReference>
<accession>A0ABU6JEV2</accession>
<dbReference type="Gene3D" id="3.40.50.1240">
    <property type="entry name" value="Phosphoglycerate mutase-like"/>
    <property type="match status" value="1"/>
</dbReference>
<name>A0ABU6JEV2_9BURK</name>
<comment type="caution">
    <text evidence="1">The sequence shown here is derived from an EMBL/GenBank/DDBJ whole genome shotgun (WGS) entry which is preliminary data.</text>
</comment>
<dbReference type="InterPro" id="IPR029033">
    <property type="entry name" value="His_PPase_superfam"/>
</dbReference>
<dbReference type="CDD" id="cd07067">
    <property type="entry name" value="HP_PGM_like"/>
    <property type="match status" value="1"/>
</dbReference>
<dbReference type="SUPFAM" id="SSF53254">
    <property type="entry name" value="Phosphoglycerate mutase-like"/>
    <property type="match status" value="1"/>
</dbReference>